<sequence>MHQVVSPFQAILDYELDHNIPPGWVNACISYRKPYGYWHRLERGEVLLSDAWFDGFSSDFNAPEFWESFYAKAHAKDPNLPSALPPLPKIDGVKLFWTMMSMARTHDPWMFPALQKLKASGKYILAALSNTVIYPPGHPLTNAHDELRTVFDVFISSAHVGMRKPDPIIYEYAVRELDQFARENSGTTGRNTQGWENGVEANEIVFLDDIGENLKAAKNMGFRTIRVELGKAFEAVDQLEDLTGLELTGTHPRVPARPNNKARL</sequence>
<keyword evidence="2" id="KW-1185">Reference proteome</keyword>
<accession>A0A0C3DUH3</accession>
<dbReference type="AlphaFoldDB" id="A0A0C3DUH3"/>
<dbReference type="InterPro" id="IPR023214">
    <property type="entry name" value="HAD_sf"/>
</dbReference>
<dbReference type="OrthoDB" id="1694274at2759"/>
<reference evidence="2" key="2">
    <citation type="submission" date="2015-01" db="EMBL/GenBank/DDBJ databases">
        <title>Evolutionary Origins and Diversification of the Mycorrhizal Mutualists.</title>
        <authorList>
            <consortium name="DOE Joint Genome Institute"/>
            <consortium name="Mycorrhizal Genomics Consortium"/>
            <person name="Kohler A."/>
            <person name="Kuo A."/>
            <person name="Nagy L.G."/>
            <person name="Floudas D."/>
            <person name="Copeland A."/>
            <person name="Barry K.W."/>
            <person name="Cichocki N."/>
            <person name="Veneault-Fourrey C."/>
            <person name="LaButti K."/>
            <person name="Lindquist E.A."/>
            <person name="Lipzen A."/>
            <person name="Lundell T."/>
            <person name="Morin E."/>
            <person name="Murat C."/>
            <person name="Riley R."/>
            <person name="Ohm R."/>
            <person name="Sun H."/>
            <person name="Tunlid A."/>
            <person name="Henrissat B."/>
            <person name="Grigoriev I.V."/>
            <person name="Hibbett D.S."/>
            <person name="Martin F."/>
        </authorList>
    </citation>
    <scope>NUCLEOTIDE SEQUENCE [LARGE SCALE GENOMIC DNA]</scope>
    <source>
        <strain evidence="2">Zn</strain>
    </source>
</reference>
<dbReference type="Gene3D" id="3.40.50.1000">
    <property type="entry name" value="HAD superfamily/HAD-like"/>
    <property type="match status" value="1"/>
</dbReference>
<dbReference type="PANTHER" id="PTHR47829:SF1">
    <property type="entry name" value="HAD FAMILY PHOSPHATASE"/>
    <property type="match status" value="1"/>
</dbReference>
<dbReference type="InterPro" id="IPR036412">
    <property type="entry name" value="HAD-like_sf"/>
</dbReference>
<dbReference type="InParanoid" id="A0A0C3DUH3"/>
<name>A0A0C3DUH3_OIDMZ</name>
<evidence type="ECO:0000313" key="2">
    <source>
        <dbReference type="Proteomes" id="UP000054321"/>
    </source>
</evidence>
<reference evidence="1 2" key="1">
    <citation type="submission" date="2014-04" db="EMBL/GenBank/DDBJ databases">
        <authorList>
            <consortium name="DOE Joint Genome Institute"/>
            <person name="Kuo A."/>
            <person name="Martino E."/>
            <person name="Perotto S."/>
            <person name="Kohler A."/>
            <person name="Nagy L.G."/>
            <person name="Floudas D."/>
            <person name="Copeland A."/>
            <person name="Barry K.W."/>
            <person name="Cichocki N."/>
            <person name="Veneault-Fourrey C."/>
            <person name="LaButti K."/>
            <person name="Lindquist E.A."/>
            <person name="Lipzen A."/>
            <person name="Lundell T."/>
            <person name="Morin E."/>
            <person name="Murat C."/>
            <person name="Sun H."/>
            <person name="Tunlid A."/>
            <person name="Henrissat B."/>
            <person name="Grigoriev I.V."/>
            <person name="Hibbett D.S."/>
            <person name="Martin F."/>
            <person name="Nordberg H.P."/>
            <person name="Cantor M.N."/>
            <person name="Hua S.X."/>
        </authorList>
    </citation>
    <scope>NUCLEOTIDE SEQUENCE [LARGE SCALE GENOMIC DNA]</scope>
    <source>
        <strain evidence="1 2">Zn</strain>
    </source>
</reference>
<evidence type="ECO:0000313" key="1">
    <source>
        <dbReference type="EMBL" id="KIN05718.1"/>
    </source>
</evidence>
<dbReference type="Proteomes" id="UP000054321">
    <property type="component" value="Unassembled WGS sequence"/>
</dbReference>
<dbReference type="Pfam" id="PF00702">
    <property type="entry name" value="Hydrolase"/>
    <property type="match status" value="1"/>
</dbReference>
<dbReference type="InterPro" id="IPR023198">
    <property type="entry name" value="PGP-like_dom2"/>
</dbReference>
<dbReference type="Gene3D" id="1.10.150.240">
    <property type="entry name" value="Putative phosphatase, domain 2"/>
    <property type="match status" value="1"/>
</dbReference>
<proteinExistence type="predicted"/>
<dbReference type="STRING" id="913774.A0A0C3DUH3"/>
<dbReference type="SUPFAM" id="SSF56784">
    <property type="entry name" value="HAD-like"/>
    <property type="match status" value="1"/>
</dbReference>
<dbReference type="HOGENOM" id="CLU_045011_1_1_1"/>
<gene>
    <name evidence="1" type="ORF">OIDMADRAFT_38204</name>
</gene>
<organism evidence="1 2">
    <name type="scientific">Oidiodendron maius (strain Zn)</name>
    <dbReference type="NCBI Taxonomy" id="913774"/>
    <lineage>
        <taxon>Eukaryota</taxon>
        <taxon>Fungi</taxon>
        <taxon>Dikarya</taxon>
        <taxon>Ascomycota</taxon>
        <taxon>Pezizomycotina</taxon>
        <taxon>Leotiomycetes</taxon>
        <taxon>Leotiomycetes incertae sedis</taxon>
        <taxon>Myxotrichaceae</taxon>
        <taxon>Oidiodendron</taxon>
    </lineage>
</organism>
<protein>
    <submittedName>
        <fullName evidence="1">Uncharacterized protein</fullName>
    </submittedName>
</protein>
<dbReference type="InterPro" id="IPR052898">
    <property type="entry name" value="ACAD10-like"/>
</dbReference>
<dbReference type="PANTHER" id="PTHR47829">
    <property type="entry name" value="HYDROLASE, PUTATIVE (AFU_ORTHOLOGUE AFUA_1G12880)-RELATED"/>
    <property type="match status" value="1"/>
</dbReference>
<dbReference type="EMBL" id="KN832871">
    <property type="protein sequence ID" value="KIN05718.1"/>
    <property type="molecule type" value="Genomic_DNA"/>
</dbReference>